<dbReference type="EMBL" id="PVNP01000196">
    <property type="protein sequence ID" value="PRO71900.1"/>
    <property type="molecule type" value="Genomic_DNA"/>
</dbReference>
<evidence type="ECO:0008006" key="4">
    <source>
        <dbReference type="Google" id="ProtNLM"/>
    </source>
</evidence>
<comment type="caution">
    <text evidence="2">The sequence shown here is derived from an EMBL/GenBank/DDBJ whole genome shotgun (WGS) entry which is preliminary data.</text>
</comment>
<dbReference type="PROSITE" id="PS51257">
    <property type="entry name" value="PROKAR_LIPOPROTEIN"/>
    <property type="match status" value="1"/>
</dbReference>
<gene>
    <name evidence="2" type="ORF">C6Y40_19455</name>
</gene>
<accession>A0A2S9V613</accession>
<evidence type="ECO:0000256" key="1">
    <source>
        <dbReference type="SAM" id="Coils"/>
    </source>
</evidence>
<organism evidence="2 3">
    <name type="scientific">Alteromonas alba</name>
    <dbReference type="NCBI Taxonomy" id="2079529"/>
    <lineage>
        <taxon>Bacteria</taxon>
        <taxon>Pseudomonadati</taxon>
        <taxon>Pseudomonadota</taxon>
        <taxon>Gammaproteobacteria</taxon>
        <taxon>Alteromonadales</taxon>
        <taxon>Alteromonadaceae</taxon>
        <taxon>Alteromonas/Salinimonas group</taxon>
        <taxon>Alteromonas</taxon>
    </lineage>
</organism>
<keyword evidence="1" id="KW-0175">Coiled coil</keyword>
<protein>
    <recommendedName>
        <fullName evidence="4">Two-component system QseEF-associated lipoprotein QseG</fullName>
    </recommendedName>
</protein>
<dbReference type="AlphaFoldDB" id="A0A2S9V613"/>
<sequence>MKHFAALSAALILTGCTLTPEKEPQTQPDNYQPTLEASEDDCVFQSDMQLDPARCDLGFWLDYWAQVDQMTWPKRESLIEQLGDAPDMLLQKVILSQPVNTPYKARLRAQHWFEQLLPALSPANQQRMKAIIHKPSEHMLEFESAVTLLSKMNNGQDKTIEAQENQINELKAQLEALLNIESNLMSQEEETQQ</sequence>
<feature type="coiled-coil region" evidence="1">
    <location>
        <begin position="153"/>
        <end position="190"/>
    </location>
</feature>
<evidence type="ECO:0000313" key="3">
    <source>
        <dbReference type="Proteomes" id="UP000238949"/>
    </source>
</evidence>
<reference evidence="3" key="1">
    <citation type="journal article" date="2020" name="Int. J. Syst. Evol. Microbiol.">
        <title>Alteromonas alba sp. nov., a marine bacterium isolated from the seawater of the West Pacific Ocean.</title>
        <authorList>
            <person name="Sun C."/>
            <person name="Wu Y.-H."/>
            <person name="Xamxidin M."/>
            <person name="Cheng H."/>
            <person name="Xu X.-W."/>
        </authorList>
    </citation>
    <scope>NUCLEOTIDE SEQUENCE [LARGE SCALE GENOMIC DNA]</scope>
    <source>
        <strain evidence="3">190</strain>
    </source>
</reference>
<keyword evidence="3" id="KW-1185">Reference proteome</keyword>
<dbReference type="OrthoDB" id="6321769at2"/>
<dbReference type="Proteomes" id="UP000238949">
    <property type="component" value="Unassembled WGS sequence"/>
</dbReference>
<dbReference type="RefSeq" id="WP_105936060.1">
    <property type="nucleotide sequence ID" value="NZ_PVNP01000196.1"/>
</dbReference>
<evidence type="ECO:0000313" key="2">
    <source>
        <dbReference type="EMBL" id="PRO71900.1"/>
    </source>
</evidence>
<name>A0A2S9V613_9ALTE</name>
<proteinExistence type="predicted"/>